<dbReference type="Pfam" id="PF12804">
    <property type="entry name" value="NTP_transf_3"/>
    <property type="match status" value="1"/>
</dbReference>
<feature type="domain" description="MobA-like NTP transferase" evidence="2">
    <location>
        <begin position="8"/>
        <end position="134"/>
    </location>
</feature>
<name>A0A0R1FBE8_9LACO</name>
<gene>
    <name evidence="3" type="ORF">FD22_GL001753</name>
</gene>
<evidence type="ECO:0000313" key="4">
    <source>
        <dbReference type="Proteomes" id="UP000051181"/>
    </source>
</evidence>
<dbReference type="InterPro" id="IPR025877">
    <property type="entry name" value="MobA-like_NTP_Trfase"/>
</dbReference>
<dbReference type="eggNOG" id="COG0746">
    <property type="taxonomic scope" value="Bacteria"/>
</dbReference>
<evidence type="ECO:0000259" key="2">
    <source>
        <dbReference type="Pfam" id="PF12804"/>
    </source>
</evidence>
<dbReference type="Proteomes" id="UP000051181">
    <property type="component" value="Unassembled WGS sequence"/>
</dbReference>
<protein>
    <submittedName>
        <fullName evidence="3">Molybdopterin-guanine dinucleotide biosynthesis protein MobA</fullName>
    </submittedName>
</protein>
<keyword evidence="1" id="KW-0808">Transferase</keyword>
<organism evidence="3 4">
    <name type="scientific">Loigolactobacillus coryniformis subsp. coryniformis KCTC 3167 = DSM 20001</name>
    <dbReference type="NCBI Taxonomy" id="913848"/>
    <lineage>
        <taxon>Bacteria</taxon>
        <taxon>Bacillati</taxon>
        <taxon>Bacillota</taxon>
        <taxon>Bacilli</taxon>
        <taxon>Lactobacillales</taxon>
        <taxon>Lactobacillaceae</taxon>
        <taxon>Loigolactobacillus</taxon>
    </lineage>
</organism>
<dbReference type="Gene3D" id="3.90.550.10">
    <property type="entry name" value="Spore Coat Polysaccharide Biosynthesis Protein SpsA, Chain A"/>
    <property type="match status" value="1"/>
</dbReference>
<comment type="caution">
    <text evidence="3">The sequence shown here is derived from an EMBL/GenBank/DDBJ whole genome shotgun (WGS) entry which is preliminary data.</text>
</comment>
<accession>A0A0R1FBE8</accession>
<dbReference type="InterPro" id="IPR029044">
    <property type="entry name" value="Nucleotide-diphossugar_trans"/>
</dbReference>
<sequence>MPQNKPTGIVLAGGHSRRFGRDKALAVLPEQTQPNVVLAVHKLLPLTTQIYVAANTQNAAALTTLFIDLPQVHICVDHADFTDCGPLGGLYAATAAQPRCHDYLLLATDYPYLTSELLLTLAQQPRSYLATTAQAHYALAHFYTDHATVRQFLASGQRRLQTFIVNVAQCQPVMVAVDLALQNLNYRK</sequence>
<dbReference type="EMBL" id="AZCN01000005">
    <property type="protein sequence ID" value="KRK18966.1"/>
    <property type="molecule type" value="Genomic_DNA"/>
</dbReference>
<dbReference type="SUPFAM" id="SSF53448">
    <property type="entry name" value="Nucleotide-diphospho-sugar transferases"/>
    <property type="match status" value="1"/>
</dbReference>
<dbReference type="PANTHER" id="PTHR19136">
    <property type="entry name" value="MOLYBDENUM COFACTOR GUANYLYLTRANSFERASE"/>
    <property type="match status" value="1"/>
</dbReference>
<dbReference type="PANTHER" id="PTHR19136:SF81">
    <property type="entry name" value="MOLYBDENUM COFACTOR GUANYLYLTRANSFERASE"/>
    <property type="match status" value="1"/>
</dbReference>
<dbReference type="GO" id="GO:0016779">
    <property type="term" value="F:nucleotidyltransferase activity"/>
    <property type="evidence" value="ECO:0007669"/>
    <property type="project" value="TreeGrafter"/>
</dbReference>
<evidence type="ECO:0000256" key="1">
    <source>
        <dbReference type="ARBA" id="ARBA00022679"/>
    </source>
</evidence>
<reference evidence="3 4" key="1">
    <citation type="journal article" date="2015" name="Genome Announc.">
        <title>Expanding the biotechnology potential of lactobacilli through comparative genomics of 213 strains and associated genera.</title>
        <authorList>
            <person name="Sun Z."/>
            <person name="Harris H.M."/>
            <person name="McCann A."/>
            <person name="Guo C."/>
            <person name="Argimon S."/>
            <person name="Zhang W."/>
            <person name="Yang X."/>
            <person name="Jeffery I.B."/>
            <person name="Cooney J.C."/>
            <person name="Kagawa T.F."/>
            <person name="Liu W."/>
            <person name="Song Y."/>
            <person name="Salvetti E."/>
            <person name="Wrobel A."/>
            <person name="Rasinkangas P."/>
            <person name="Parkhill J."/>
            <person name="Rea M.C."/>
            <person name="O'Sullivan O."/>
            <person name="Ritari J."/>
            <person name="Douillard F.P."/>
            <person name="Paul Ross R."/>
            <person name="Yang R."/>
            <person name="Briner A.E."/>
            <person name="Felis G.E."/>
            <person name="de Vos W.M."/>
            <person name="Barrangou R."/>
            <person name="Klaenhammer T.R."/>
            <person name="Caufield P.W."/>
            <person name="Cui Y."/>
            <person name="Zhang H."/>
            <person name="O'Toole P.W."/>
        </authorList>
    </citation>
    <scope>NUCLEOTIDE SEQUENCE [LARGE SCALE GENOMIC DNA]</scope>
    <source>
        <strain evidence="3 4">DSM 20001</strain>
    </source>
</reference>
<proteinExistence type="predicted"/>
<evidence type="ECO:0000313" key="3">
    <source>
        <dbReference type="EMBL" id="KRK18966.1"/>
    </source>
</evidence>
<dbReference type="AlphaFoldDB" id="A0A0R1FBE8"/>
<dbReference type="PATRIC" id="fig|913848.6.peg.1796"/>